<dbReference type="OrthoDB" id="6625994at2759"/>
<reference evidence="2" key="1">
    <citation type="submission" date="2021-02" db="EMBL/GenBank/DDBJ databases">
        <authorList>
            <person name="Steward A R."/>
        </authorList>
    </citation>
    <scope>NUCLEOTIDE SEQUENCE</scope>
</reference>
<dbReference type="PANTHER" id="PTHR11257:SF12">
    <property type="entry name" value="EJACULATORY BULB-SPECIFIC PROTEIN 3-RELATED"/>
    <property type="match status" value="1"/>
</dbReference>
<dbReference type="AlphaFoldDB" id="A0A821PMZ7"/>
<evidence type="ECO:0000256" key="1">
    <source>
        <dbReference type="SAM" id="SignalP"/>
    </source>
</evidence>
<dbReference type="PANTHER" id="PTHR11257">
    <property type="entry name" value="CHEMOSENSORY PROTEIN-RELATED"/>
    <property type="match status" value="1"/>
</dbReference>
<sequence length="125" mass="14606">MKYIILLCFLACVCARPETYNNKYDGVNLRDILSNRRLLVPYILCTLEQAQCTPEGKELRSHIREALENDCGKCTEPQKKGTQLVITHLVQHEDEFWKQLVAKYDPTNNYVTKYEKQLKSIKSRP</sequence>
<gene>
    <name evidence="2" type="ORF">PMACD_LOCUS3841</name>
</gene>
<protein>
    <submittedName>
        <fullName evidence="2">Uncharacterized protein</fullName>
    </submittedName>
</protein>
<dbReference type="Pfam" id="PF03392">
    <property type="entry name" value="OS-D"/>
    <property type="match status" value="1"/>
</dbReference>
<dbReference type="Proteomes" id="UP000663880">
    <property type="component" value="Unassembled WGS sequence"/>
</dbReference>
<keyword evidence="3" id="KW-1185">Reference proteome</keyword>
<feature type="signal peptide" evidence="1">
    <location>
        <begin position="1"/>
        <end position="15"/>
    </location>
</feature>
<comment type="caution">
    <text evidence="2">The sequence shown here is derived from an EMBL/GenBank/DDBJ whole genome shotgun (WGS) entry which is preliminary data.</text>
</comment>
<dbReference type="InterPro" id="IPR036682">
    <property type="entry name" value="OS_D_A10/PebIII_sf"/>
</dbReference>
<keyword evidence="1" id="KW-0732">Signal</keyword>
<name>A0A821PMZ7_9NEOP</name>
<feature type="chain" id="PRO_5032502283" evidence="1">
    <location>
        <begin position="16"/>
        <end position="125"/>
    </location>
</feature>
<proteinExistence type="predicted"/>
<organism evidence="2 3">
    <name type="scientific">Pieris macdunnoughi</name>
    <dbReference type="NCBI Taxonomy" id="345717"/>
    <lineage>
        <taxon>Eukaryota</taxon>
        <taxon>Metazoa</taxon>
        <taxon>Ecdysozoa</taxon>
        <taxon>Arthropoda</taxon>
        <taxon>Hexapoda</taxon>
        <taxon>Insecta</taxon>
        <taxon>Pterygota</taxon>
        <taxon>Neoptera</taxon>
        <taxon>Endopterygota</taxon>
        <taxon>Lepidoptera</taxon>
        <taxon>Glossata</taxon>
        <taxon>Ditrysia</taxon>
        <taxon>Papilionoidea</taxon>
        <taxon>Pieridae</taxon>
        <taxon>Pierinae</taxon>
        <taxon>Pieris</taxon>
    </lineage>
</organism>
<evidence type="ECO:0000313" key="3">
    <source>
        <dbReference type="Proteomes" id="UP000663880"/>
    </source>
</evidence>
<accession>A0A821PMZ7</accession>
<dbReference type="Gene3D" id="1.10.2080.10">
    <property type="entry name" value="Insect odorant-binding protein A10/Ejaculatory bulb-specific protein 3"/>
    <property type="match status" value="1"/>
</dbReference>
<dbReference type="InterPro" id="IPR005055">
    <property type="entry name" value="A10/PebIII"/>
</dbReference>
<evidence type="ECO:0000313" key="2">
    <source>
        <dbReference type="EMBL" id="CAF4807634.1"/>
    </source>
</evidence>
<dbReference type="EMBL" id="CAJOBZ010000006">
    <property type="protein sequence ID" value="CAF4807634.1"/>
    <property type="molecule type" value="Genomic_DNA"/>
</dbReference>
<dbReference type="SUPFAM" id="SSF100910">
    <property type="entry name" value="Chemosensory protein Csp2"/>
    <property type="match status" value="1"/>
</dbReference>